<gene>
    <name evidence="3" type="ORF">EV356DRAFT_503874</name>
</gene>
<dbReference type="InterPro" id="IPR046497">
    <property type="entry name" value="DUF6590"/>
</dbReference>
<accession>A0A6A6H5J6</accession>
<dbReference type="AlphaFoldDB" id="A0A6A6H5J6"/>
<evidence type="ECO:0000256" key="1">
    <source>
        <dbReference type="SAM" id="MobiDB-lite"/>
    </source>
</evidence>
<sequence length="282" mass="32499">MLSLSIPSVRDLREILSWLEMPHQAGTLSLHDYVVPPHQRTNSQIPDYMASPHSRTDSYIPDYSILSKKRQRSSENADMFTSRKSQRTSVPRDWQNAEFTFRPTGAARHVQDRFPEARGWLHCPTLKRSRCEPGTIILAQWVKPLLDKSIQVRPFVVFAFNYDHMIVLPIYSYNGRGIIGMPREKQQEHVAILGEEEYRTQQSNPSTERYGGNDPMTIDPTTTANGWSISRGSSVRFTEQETIDLKTPVFPAGRLRPECTKTLMRLTAQHFYQCYATHSQKK</sequence>
<dbReference type="EMBL" id="ML991808">
    <property type="protein sequence ID" value="KAF2233282.1"/>
    <property type="molecule type" value="Genomic_DNA"/>
</dbReference>
<feature type="domain" description="DUF6590" evidence="2">
    <location>
        <begin position="150"/>
        <end position="264"/>
    </location>
</feature>
<feature type="region of interest" description="Disordered" evidence="1">
    <location>
        <begin position="198"/>
        <end position="225"/>
    </location>
</feature>
<evidence type="ECO:0000313" key="4">
    <source>
        <dbReference type="Proteomes" id="UP000800092"/>
    </source>
</evidence>
<proteinExistence type="predicted"/>
<reference evidence="3" key="1">
    <citation type="journal article" date="2020" name="Stud. Mycol.">
        <title>101 Dothideomycetes genomes: a test case for predicting lifestyles and emergence of pathogens.</title>
        <authorList>
            <person name="Haridas S."/>
            <person name="Albert R."/>
            <person name="Binder M."/>
            <person name="Bloem J."/>
            <person name="Labutti K."/>
            <person name="Salamov A."/>
            <person name="Andreopoulos B."/>
            <person name="Baker S."/>
            <person name="Barry K."/>
            <person name="Bills G."/>
            <person name="Bluhm B."/>
            <person name="Cannon C."/>
            <person name="Castanera R."/>
            <person name="Culley D."/>
            <person name="Daum C."/>
            <person name="Ezra D."/>
            <person name="Gonzalez J."/>
            <person name="Henrissat B."/>
            <person name="Kuo A."/>
            <person name="Liang C."/>
            <person name="Lipzen A."/>
            <person name="Lutzoni F."/>
            <person name="Magnuson J."/>
            <person name="Mondo S."/>
            <person name="Nolan M."/>
            <person name="Ohm R."/>
            <person name="Pangilinan J."/>
            <person name="Park H.-J."/>
            <person name="Ramirez L."/>
            <person name="Alfaro M."/>
            <person name="Sun H."/>
            <person name="Tritt A."/>
            <person name="Yoshinaga Y."/>
            <person name="Zwiers L.-H."/>
            <person name="Turgeon B."/>
            <person name="Goodwin S."/>
            <person name="Spatafora J."/>
            <person name="Crous P."/>
            <person name="Grigoriev I."/>
        </authorList>
    </citation>
    <scope>NUCLEOTIDE SEQUENCE</scope>
    <source>
        <strain evidence="3">Tuck. ex Michener</strain>
    </source>
</reference>
<name>A0A6A6H5J6_VIRVR</name>
<keyword evidence="4" id="KW-1185">Reference proteome</keyword>
<dbReference type="Proteomes" id="UP000800092">
    <property type="component" value="Unassembled WGS sequence"/>
</dbReference>
<evidence type="ECO:0000259" key="2">
    <source>
        <dbReference type="Pfam" id="PF20233"/>
    </source>
</evidence>
<dbReference type="OrthoDB" id="3438983at2759"/>
<feature type="region of interest" description="Disordered" evidence="1">
    <location>
        <begin position="68"/>
        <end position="87"/>
    </location>
</feature>
<dbReference type="Pfam" id="PF20233">
    <property type="entry name" value="DUF6590"/>
    <property type="match status" value="1"/>
</dbReference>
<evidence type="ECO:0000313" key="3">
    <source>
        <dbReference type="EMBL" id="KAF2233282.1"/>
    </source>
</evidence>
<organism evidence="3 4">
    <name type="scientific">Viridothelium virens</name>
    <name type="common">Speckled blister lichen</name>
    <name type="synonym">Trypethelium virens</name>
    <dbReference type="NCBI Taxonomy" id="1048519"/>
    <lineage>
        <taxon>Eukaryota</taxon>
        <taxon>Fungi</taxon>
        <taxon>Dikarya</taxon>
        <taxon>Ascomycota</taxon>
        <taxon>Pezizomycotina</taxon>
        <taxon>Dothideomycetes</taxon>
        <taxon>Dothideomycetes incertae sedis</taxon>
        <taxon>Trypetheliales</taxon>
        <taxon>Trypetheliaceae</taxon>
        <taxon>Viridothelium</taxon>
    </lineage>
</organism>
<protein>
    <recommendedName>
        <fullName evidence="2">DUF6590 domain-containing protein</fullName>
    </recommendedName>
</protein>